<feature type="chain" id="PRO_5043921257" description="Secreted protein" evidence="1">
    <location>
        <begin position="19"/>
        <end position="80"/>
    </location>
</feature>
<evidence type="ECO:0000313" key="2">
    <source>
        <dbReference type="EMBL" id="GIY71129.1"/>
    </source>
</evidence>
<sequence>MILPLLVIILDFFGDAELGCFHFDFVVCFLVGSDNTKIHHPPQLYPRNCPQHDIRGNAAKPSLIVLAPRVHSVSCNGVSL</sequence>
<protein>
    <recommendedName>
        <fullName evidence="4">Secreted protein</fullName>
    </recommendedName>
</protein>
<reference evidence="2 3" key="1">
    <citation type="submission" date="2021-06" db="EMBL/GenBank/DDBJ databases">
        <title>Caerostris extrusa draft genome.</title>
        <authorList>
            <person name="Kono N."/>
            <person name="Arakawa K."/>
        </authorList>
    </citation>
    <scope>NUCLEOTIDE SEQUENCE [LARGE SCALE GENOMIC DNA]</scope>
</reference>
<feature type="signal peptide" evidence="1">
    <location>
        <begin position="1"/>
        <end position="18"/>
    </location>
</feature>
<keyword evidence="1" id="KW-0732">Signal</keyword>
<gene>
    <name evidence="2" type="ORF">CEXT_708881</name>
</gene>
<keyword evidence="3" id="KW-1185">Reference proteome</keyword>
<evidence type="ECO:0000256" key="1">
    <source>
        <dbReference type="SAM" id="SignalP"/>
    </source>
</evidence>
<comment type="caution">
    <text evidence="2">The sequence shown here is derived from an EMBL/GenBank/DDBJ whole genome shotgun (WGS) entry which is preliminary data.</text>
</comment>
<dbReference type="Proteomes" id="UP001054945">
    <property type="component" value="Unassembled WGS sequence"/>
</dbReference>
<organism evidence="2 3">
    <name type="scientific">Caerostris extrusa</name>
    <name type="common">Bark spider</name>
    <name type="synonym">Caerostris bankana</name>
    <dbReference type="NCBI Taxonomy" id="172846"/>
    <lineage>
        <taxon>Eukaryota</taxon>
        <taxon>Metazoa</taxon>
        <taxon>Ecdysozoa</taxon>
        <taxon>Arthropoda</taxon>
        <taxon>Chelicerata</taxon>
        <taxon>Arachnida</taxon>
        <taxon>Araneae</taxon>
        <taxon>Araneomorphae</taxon>
        <taxon>Entelegynae</taxon>
        <taxon>Araneoidea</taxon>
        <taxon>Araneidae</taxon>
        <taxon>Caerostris</taxon>
    </lineage>
</organism>
<evidence type="ECO:0008006" key="4">
    <source>
        <dbReference type="Google" id="ProtNLM"/>
    </source>
</evidence>
<proteinExistence type="predicted"/>
<dbReference type="EMBL" id="BPLR01014757">
    <property type="protein sequence ID" value="GIY71129.1"/>
    <property type="molecule type" value="Genomic_DNA"/>
</dbReference>
<evidence type="ECO:0000313" key="3">
    <source>
        <dbReference type="Proteomes" id="UP001054945"/>
    </source>
</evidence>
<dbReference type="AlphaFoldDB" id="A0AAV4VMV5"/>
<name>A0AAV4VMV5_CAEEX</name>
<accession>A0AAV4VMV5</accession>